<keyword evidence="1" id="KW-1185">Reference proteome</keyword>
<dbReference type="OrthoDB" id="6155232at2759"/>
<evidence type="ECO:0000313" key="1">
    <source>
        <dbReference type="Proteomes" id="UP000694844"/>
    </source>
</evidence>
<gene>
    <name evidence="2" type="primary">LOC111136532</name>
</gene>
<proteinExistence type="predicted"/>
<evidence type="ECO:0000313" key="2">
    <source>
        <dbReference type="RefSeq" id="XP_022343157.1"/>
    </source>
</evidence>
<dbReference type="Proteomes" id="UP000694844">
    <property type="component" value="Chromosome 5"/>
</dbReference>
<reference evidence="2" key="1">
    <citation type="submission" date="2025-08" db="UniProtKB">
        <authorList>
            <consortium name="RefSeq"/>
        </authorList>
    </citation>
    <scope>IDENTIFICATION</scope>
    <source>
        <tissue evidence="2">Whole sample</tissue>
    </source>
</reference>
<dbReference type="KEGG" id="cvn:111136532"/>
<protein>
    <submittedName>
        <fullName evidence="2">Uncharacterized protein LOC111136532</fullName>
    </submittedName>
</protein>
<sequence>MAANSNTSHVTLKHDFNEIPVYVSVNGRTVGGFIFPAFGSAQQDDDTNMTYGGVVFFYNETYIDILVSANNNLGMTSTWAGPKNLPRIYQSITVQAKAWKSGDLPPPAWESQKIHVANGLSSVGSARTSVHHFGGILFGSNESHVRLWSACNTAGIGLFNAADGWGGPGFLNSKSGNISAYAWDLQEYQTSYLSQDISVDQIEGEGYLQNIAENLTTYTHTNVKLEVLEGANKNFRFDGIGSVMNEWAPFGGLVYGYNDSTVAIWIPRPDIRDGITAAVFMIGKSWGWGFKTQMTNNIKIIITVRNIMVPMCGIEEDVIAMYEISSLNSYISNNWCLKLVPKSPCLASLDTVPRRKM</sequence>
<dbReference type="RefSeq" id="XP_022343157.1">
    <property type="nucleotide sequence ID" value="XM_022487449.1"/>
</dbReference>
<dbReference type="GeneID" id="111136532"/>
<organism evidence="1 2">
    <name type="scientific">Crassostrea virginica</name>
    <name type="common">Eastern oyster</name>
    <dbReference type="NCBI Taxonomy" id="6565"/>
    <lineage>
        <taxon>Eukaryota</taxon>
        <taxon>Metazoa</taxon>
        <taxon>Spiralia</taxon>
        <taxon>Lophotrochozoa</taxon>
        <taxon>Mollusca</taxon>
        <taxon>Bivalvia</taxon>
        <taxon>Autobranchia</taxon>
        <taxon>Pteriomorphia</taxon>
        <taxon>Ostreida</taxon>
        <taxon>Ostreoidea</taxon>
        <taxon>Ostreidae</taxon>
        <taxon>Crassostrea</taxon>
    </lineage>
</organism>
<accession>A0A8B8ETA9</accession>
<dbReference type="AlphaFoldDB" id="A0A8B8ETA9"/>
<name>A0A8B8ETA9_CRAVI</name>